<protein>
    <submittedName>
        <fullName evidence="1">Uncharacterized protein</fullName>
    </submittedName>
</protein>
<name>A0ACC0BAU9_CATRO</name>
<organism evidence="1 2">
    <name type="scientific">Catharanthus roseus</name>
    <name type="common">Madagascar periwinkle</name>
    <name type="synonym">Vinca rosea</name>
    <dbReference type="NCBI Taxonomy" id="4058"/>
    <lineage>
        <taxon>Eukaryota</taxon>
        <taxon>Viridiplantae</taxon>
        <taxon>Streptophyta</taxon>
        <taxon>Embryophyta</taxon>
        <taxon>Tracheophyta</taxon>
        <taxon>Spermatophyta</taxon>
        <taxon>Magnoliopsida</taxon>
        <taxon>eudicotyledons</taxon>
        <taxon>Gunneridae</taxon>
        <taxon>Pentapetalae</taxon>
        <taxon>asterids</taxon>
        <taxon>lamiids</taxon>
        <taxon>Gentianales</taxon>
        <taxon>Apocynaceae</taxon>
        <taxon>Rauvolfioideae</taxon>
        <taxon>Vinceae</taxon>
        <taxon>Catharanthinae</taxon>
        <taxon>Catharanthus</taxon>
    </lineage>
</organism>
<gene>
    <name evidence="1" type="ORF">M9H77_19632</name>
</gene>
<evidence type="ECO:0000313" key="1">
    <source>
        <dbReference type="EMBL" id="KAI5669779.1"/>
    </source>
</evidence>
<keyword evidence="2" id="KW-1185">Reference proteome</keyword>
<dbReference type="EMBL" id="CM044704">
    <property type="protein sequence ID" value="KAI5669779.1"/>
    <property type="molecule type" value="Genomic_DNA"/>
</dbReference>
<reference evidence="2" key="1">
    <citation type="journal article" date="2023" name="Nat. Plants">
        <title>Single-cell RNA sequencing provides a high-resolution roadmap for understanding the multicellular compartmentation of specialized metabolism.</title>
        <authorList>
            <person name="Sun S."/>
            <person name="Shen X."/>
            <person name="Li Y."/>
            <person name="Li Y."/>
            <person name="Wang S."/>
            <person name="Li R."/>
            <person name="Zhang H."/>
            <person name="Shen G."/>
            <person name="Guo B."/>
            <person name="Wei J."/>
            <person name="Xu J."/>
            <person name="St-Pierre B."/>
            <person name="Chen S."/>
            <person name="Sun C."/>
        </authorList>
    </citation>
    <scope>NUCLEOTIDE SEQUENCE [LARGE SCALE GENOMIC DNA]</scope>
</reference>
<evidence type="ECO:0000313" key="2">
    <source>
        <dbReference type="Proteomes" id="UP001060085"/>
    </source>
</evidence>
<sequence>MGQFVIYENVPKFCYFCKILGHSIDGCKKKEQEVTGGKQKEGAQNLSGGTANVECPKESGQTVVEKSRSNKNGEGQASSSGLKQRMVMKEPHKKDIASVTQNHPPDRQDPGEAKGRRVATKRPGKDVEEDELETTPATVDKDSKKTTGRIKGKCRWEKVKKRVRKRGRILLFTSINHEYQMVECERTKLKDGRFFDVMRYNFKDGKVAHNFLHHNASTIAVIWDPRRASLDVVESNAQGISKVFSIVVIGKARCKYHLMRVGFLDILCGLGTRTKQYTLCSKLKKLKRSLKDLNKKHYGHISAKAKARNRSSSRSRKNFMTILMMNSLRRWLGNSSTKQDFAPLLNKVSSTLLTWEGLNLSYTGRLEVISSVVQGIESFWLGVLPILAAVGKSTSDLGQDCLESLPPPKFSFLLWLTVLGRLPSKDRLLFLDIDRSCNLCSRQEKNLSHLFFACPFTADIWKSIKEWTGLRRDMSTISNSLKWLLKENRKLCYS</sequence>
<dbReference type="Proteomes" id="UP001060085">
    <property type="component" value="Linkage Group LG04"/>
</dbReference>
<proteinExistence type="predicted"/>
<comment type="caution">
    <text evidence="1">The sequence shown here is derived from an EMBL/GenBank/DDBJ whole genome shotgun (WGS) entry which is preliminary data.</text>
</comment>
<accession>A0ACC0BAU9</accession>